<evidence type="ECO:0000256" key="1">
    <source>
        <dbReference type="SAM" id="SignalP"/>
    </source>
</evidence>
<accession>A0ABW5ZXD9</accession>
<dbReference type="EMBL" id="JBHUOS010000010">
    <property type="protein sequence ID" value="MFD2916713.1"/>
    <property type="molecule type" value="Genomic_DNA"/>
</dbReference>
<sequence>MKNSLLCIACMFFFISGAFAQNDSIQDPYKKDNEIKINAVFLLVGAFEASYERNLSETSSVGISMLIPFDEENFDTDLNYYVSPYYRIFFGKKYASGFFLEGFGMVSSYDDRNSFFTGNEFDPTLVTTEETFTNVALGFGLGGKWVIKNGFVFELTSGIGRNIINNSRDNQDFQFVGKFGFNLGYRF</sequence>
<evidence type="ECO:0000313" key="3">
    <source>
        <dbReference type="Proteomes" id="UP001597548"/>
    </source>
</evidence>
<keyword evidence="1" id="KW-0732">Signal</keyword>
<name>A0ABW5ZXD9_9FLAO</name>
<protein>
    <submittedName>
        <fullName evidence="2">DUF3575 domain-containing protein</fullName>
    </submittedName>
</protein>
<feature type="chain" id="PRO_5047345195" evidence="1">
    <location>
        <begin position="21"/>
        <end position="187"/>
    </location>
</feature>
<organism evidence="2 3">
    <name type="scientific">Psychroserpens luteus</name>
    <dbReference type="NCBI Taxonomy" id="1434066"/>
    <lineage>
        <taxon>Bacteria</taxon>
        <taxon>Pseudomonadati</taxon>
        <taxon>Bacteroidota</taxon>
        <taxon>Flavobacteriia</taxon>
        <taxon>Flavobacteriales</taxon>
        <taxon>Flavobacteriaceae</taxon>
        <taxon>Psychroserpens</taxon>
    </lineage>
</organism>
<dbReference type="Proteomes" id="UP001597548">
    <property type="component" value="Unassembled WGS sequence"/>
</dbReference>
<evidence type="ECO:0000313" key="2">
    <source>
        <dbReference type="EMBL" id="MFD2916713.1"/>
    </source>
</evidence>
<feature type="signal peptide" evidence="1">
    <location>
        <begin position="1"/>
        <end position="20"/>
    </location>
</feature>
<gene>
    <name evidence="2" type="ORF">ACFS29_13745</name>
</gene>
<keyword evidence="3" id="KW-1185">Reference proteome</keyword>
<dbReference type="RefSeq" id="WP_194506424.1">
    <property type="nucleotide sequence ID" value="NZ_JADILU010000001.1"/>
</dbReference>
<dbReference type="Pfam" id="PF12099">
    <property type="entry name" value="DUF3575"/>
    <property type="match status" value="1"/>
</dbReference>
<comment type="caution">
    <text evidence="2">The sequence shown here is derived from an EMBL/GenBank/DDBJ whole genome shotgun (WGS) entry which is preliminary data.</text>
</comment>
<reference evidence="3" key="1">
    <citation type="journal article" date="2019" name="Int. J. Syst. Evol. Microbiol.">
        <title>The Global Catalogue of Microorganisms (GCM) 10K type strain sequencing project: providing services to taxonomists for standard genome sequencing and annotation.</title>
        <authorList>
            <consortium name="The Broad Institute Genomics Platform"/>
            <consortium name="The Broad Institute Genome Sequencing Center for Infectious Disease"/>
            <person name="Wu L."/>
            <person name="Ma J."/>
        </authorList>
    </citation>
    <scope>NUCLEOTIDE SEQUENCE [LARGE SCALE GENOMIC DNA]</scope>
    <source>
        <strain evidence="3">KCTC 32514</strain>
    </source>
</reference>
<proteinExistence type="predicted"/>
<dbReference type="InterPro" id="IPR021958">
    <property type="entry name" value="DUF3575"/>
</dbReference>